<dbReference type="CDD" id="cd12151">
    <property type="entry name" value="F1-ATPase_gamma"/>
    <property type="match status" value="1"/>
</dbReference>
<keyword evidence="4 11" id="KW-0813">Transport</keyword>
<dbReference type="HAMAP" id="MF_00815">
    <property type="entry name" value="ATP_synth_gamma_bact"/>
    <property type="match status" value="1"/>
</dbReference>
<evidence type="ECO:0000313" key="12">
    <source>
        <dbReference type="EMBL" id="KRN57335.1"/>
    </source>
</evidence>
<dbReference type="InterPro" id="IPR023632">
    <property type="entry name" value="ATP_synth_F1_gsu_CS"/>
</dbReference>
<dbReference type="Proteomes" id="UP000051658">
    <property type="component" value="Unassembled WGS sequence"/>
</dbReference>
<evidence type="ECO:0000256" key="10">
    <source>
        <dbReference type="ARBA" id="ARBA00023310"/>
    </source>
</evidence>
<evidence type="ECO:0000256" key="9">
    <source>
        <dbReference type="ARBA" id="ARBA00023196"/>
    </source>
</evidence>
<dbReference type="NCBIfam" id="NF004147">
    <property type="entry name" value="PRK05621.2-1"/>
    <property type="match status" value="1"/>
</dbReference>
<dbReference type="GO" id="GO:0046933">
    <property type="term" value="F:proton-transporting ATP synthase activity, rotational mechanism"/>
    <property type="evidence" value="ECO:0007669"/>
    <property type="project" value="UniProtKB-UniRule"/>
</dbReference>
<evidence type="ECO:0000256" key="4">
    <source>
        <dbReference type="ARBA" id="ARBA00022448"/>
    </source>
</evidence>
<evidence type="ECO:0000256" key="5">
    <source>
        <dbReference type="ARBA" id="ARBA00022475"/>
    </source>
</evidence>
<evidence type="ECO:0000256" key="7">
    <source>
        <dbReference type="ARBA" id="ARBA00023065"/>
    </source>
</evidence>
<dbReference type="EMBL" id="JQBS01000007">
    <property type="protein sequence ID" value="KRN57335.1"/>
    <property type="molecule type" value="Genomic_DNA"/>
</dbReference>
<protein>
    <recommendedName>
        <fullName evidence="11">ATP synthase gamma chain</fullName>
    </recommendedName>
    <alternativeName>
        <fullName evidence="11">ATP synthase F1 sector gamma subunit</fullName>
    </alternativeName>
    <alternativeName>
        <fullName evidence="11">F-ATPase gamma subunit</fullName>
    </alternativeName>
</protein>
<evidence type="ECO:0000256" key="1">
    <source>
        <dbReference type="ARBA" id="ARBA00003456"/>
    </source>
</evidence>
<evidence type="ECO:0000256" key="6">
    <source>
        <dbReference type="ARBA" id="ARBA00022781"/>
    </source>
</evidence>
<dbReference type="GO" id="GO:0005524">
    <property type="term" value="F:ATP binding"/>
    <property type="evidence" value="ECO:0007669"/>
    <property type="project" value="UniProtKB-UniRule"/>
</dbReference>
<dbReference type="InterPro" id="IPR035968">
    <property type="entry name" value="ATP_synth_F1_ATPase_gsu"/>
</dbReference>
<dbReference type="NCBIfam" id="TIGR01146">
    <property type="entry name" value="ATPsyn_F1gamma"/>
    <property type="match status" value="1"/>
</dbReference>
<comment type="caution">
    <text evidence="12">The sequence shown here is derived from an EMBL/GenBank/DDBJ whole genome shotgun (WGS) entry which is preliminary data.</text>
</comment>
<name>A0A0R2I5V7_CARDV</name>
<dbReference type="eggNOG" id="COG0224">
    <property type="taxonomic scope" value="Bacteria"/>
</dbReference>
<dbReference type="SUPFAM" id="SSF52943">
    <property type="entry name" value="ATP synthase (F1-ATPase), gamma subunit"/>
    <property type="match status" value="1"/>
</dbReference>
<keyword evidence="9 11" id="KW-0139">CF(1)</keyword>
<dbReference type="PATRIC" id="fig|1449336.4.peg.324"/>
<dbReference type="Pfam" id="PF00231">
    <property type="entry name" value="ATP-synt"/>
    <property type="match status" value="1"/>
</dbReference>
<dbReference type="GO" id="GO:0005886">
    <property type="term" value="C:plasma membrane"/>
    <property type="evidence" value="ECO:0007669"/>
    <property type="project" value="UniProtKB-SubCell"/>
</dbReference>
<reference evidence="12 13" key="1">
    <citation type="journal article" date="2015" name="Genome Announc.">
        <title>Expanding the biotechnology potential of lactobacilli through comparative genomics of 213 strains and associated genera.</title>
        <authorList>
            <person name="Sun Z."/>
            <person name="Harris H.M."/>
            <person name="McCann A."/>
            <person name="Guo C."/>
            <person name="Argimon S."/>
            <person name="Zhang W."/>
            <person name="Yang X."/>
            <person name="Jeffery I.B."/>
            <person name="Cooney J.C."/>
            <person name="Kagawa T.F."/>
            <person name="Liu W."/>
            <person name="Song Y."/>
            <person name="Salvetti E."/>
            <person name="Wrobel A."/>
            <person name="Rasinkangas P."/>
            <person name="Parkhill J."/>
            <person name="Rea M.C."/>
            <person name="O'Sullivan O."/>
            <person name="Ritari J."/>
            <person name="Douillard F.P."/>
            <person name="Paul Ross R."/>
            <person name="Yang R."/>
            <person name="Briner A.E."/>
            <person name="Felis G.E."/>
            <person name="de Vos W.M."/>
            <person name="Barrangou R."/>
            <person name="Klaenhammer T.R."/>
            <person name="Caufield P.W."/>
            <person name="Cui Y."/>
            <person name="Zhang H."/>
            <person name="O'Toole P.W."/>
        </authorList>
    </citation>
    <scope>NUCLEOTIDE SEQUENCE [LARGE SCALE GENOMIC DNA]</scope>
    <source>
        <strain evidence="12 13">DSM 20623</strain>
    </source>
</reference>
<gene>
    <name evidence="11" type="primary">atpG</name>
    <name evidence="12" type="ORF">IV74_GL000317</name>
</gene>
<dbReference type="PANTHER" id="PTHR11693">
    <property type="entry name" value="ATP SYNTHASE GAMMA CHAIN"/>
    <property type="match status" value="1"/>
</dbReference>
<dbReference type="PROSITE" id="PS00153">
    <property type="entry name" value="ATPASE_GAMMA"/>
    <property type="match status" value="1"/>
</dbReference>
<keyword evidence="5 11" id="KW-1003">Cell membrane</keyword>
<dbReference type="GO" id="GO:0045259">
    <property type="term" value="C:proton-transporting ATP synthase complex"/>
    <property type="evidence" value="ECO:0007669"/>
    <property type="project" value="UniProtKB-KW"/>
</dbReference>
<dbReference type="Gene3D" id="3.40.1380.10">
    <property type="match status" value="1"/>
</dbReference>
<dbReference type="InterPro" id="IPR000131">
    <property type="entry name" value="ATP_synth_F1_gsu"/>
</dbReference>
<keyword evidence="13" id="KW-1185">Reference proteome</keyword>
<proteinExistence type="inferred from homology"/>
<dbReference type="PRINTS" id="PR00126">
    <property type="entry name" value="ATPASEGAMMA"/>
</dbReference>
<evidence type="ECO:0000256" key="8">
    <source>
        <dbReference type="ARBA" id="ARBA00023136"/>
    </source>
</evidence>
<evidence type="ECO:0000256" key="3">
    <source>
        <dbReference type="ARBA" id="ARBA00007681"/>
    </source>
</evidence>
<dbReference type="RefSeq" id="WP_034571056.1">
    <property type="nucleotide sequence ID" value="NZ_JQBS01000007.1"/>
</dbReference>
<comment type="subcellular location">
    <subcellularLocation>
        <location evidence="11">Cell membrane</location>
        <topology evidence="11">Peripheral membrane protein</topology>
    </subcellularLocation>
    <subcellularLocation>
        <location evidence="2">Membrane</location>
        <topology evidence="2">Peripheral membrane protein</topology>
    </subcellularLocation>
</comment>
<dbReference type="AlphaFoldDB" id="A0A0R2I5V7"/>
<organism evidence="12 13">
    <name type="scientific">Carnobacterium divergens DSM 20623</name>
    <dbReference type="NCBI Taxonomy" id="1449336"/>
    <lineage>
        <taxon>Bacteria</taxon>
        <taxon>Bacillati</taxon>
        <taxon>Bacillota</taxon>
        <taxon>Bacilli</taxon>
        <taxon>Lactobacillales</taxon>
        <taxon>Carnobacteriaceae</taxon>
        <taxon>Carnobacterium</taxon>
    </lineage>
</organism>
<comment type="function">
    <text evidence="1 11">Produces ATP from ADP in the presence of a proton gradient across the membrane. The gamma chain is believed to be important in regulating ATPase activity and the flow of protons through the CF(0) complex.</text>
</comment>
<comment type="subunit">
    <text evidence="11">F-type ATPases have 2 components, CF(1) - the catalytic core - and CF(0) - the membrane proton channel. CF(1) has five subunits: alpha(3), beta(3), gamma(1), delta(1), epsilon(1). CF(0) has three main subunits: a, b and c.</text>
</comment>
<keyword evidence="8 11" id="KW-0472">Membrane</keyword>
<evidence type="ECO:0000313" key="13">
    <source>
        <dbReference type="Proteomes" id="UP000051658"/>
    </source>
</evidence>
<dbReference type="PANTHER" id="PTHR11693:SF22">
    <property type="entry name" value="ATP SYNTHASE SUBUNIT GAMMA, MITOCHONDRIAL"/>
    <property type="match status" value="1"/>
</dbReference>
<evidence type="ECO:0000256" key="2">
    <source>
        <dbReference type="ARBA" id="ARBA00004170"/>
    </source>
</evidence>
<sequence>MAASLIDIKKRIASTKKTSQITSAMQMVAGAKLGKAEDVAAGFQIYASKVREVVTHMAATQLALIEDSNLIGSNSASNVDFHDMLIERPVKKTGYIVISSDKGLAGNYNSSVIKSTVDMITKDHKSSDEYVFMAVGSAAANFFKSRGMNLAYELRNISDQPSFEEVREIARTATEMYKNEVFDELYVCYNHHINSLSFQYRAEKMLPLSDLDASESVEYEVEYIFEPSKEAILDILLPQYAESLIYGAILDAKAAEHAARMSAMKSATDNAKSIIDDLTIHYNRARQAAITQEITEIVGGASALE</sequence>
<keyword evidence="6 11" id="KW-0375">Hydrogen ion transport</keyword>
<evidence type="ECO:0000256" key="11">
    <source>
        <dbReference type="HAMAP-Rule" id="MF_00815"/>
    </source>
</evidence>
<keyword evidence="7 11" id="KW-0406">Ion transport</keyword>
<dbReference type="GeneID" id="89588311"/>
<accession>A0A0R2I5V7</accession>
<comment type="similarity">
    <text evidence="3 11">Belongs to the ATPase gamma chain family.</text>
</comment>
<keyword evidence="10 11" id="KW-0066">ATP synthesis</keyword>
<dbReference type="GO" id="GO:0042777">
    <property type="term" value="P:proton motive force-driven plasma membrane ATP synthesis"/>
    <property type="evidence" value="ECO:0007669"/>
    <property type="project" value="UniProtKB-UniRule"/>
</dbReference>
<dbReference type="Gene3D" id="1.10.287.80">
    <property type="entry name" value="ATP synthase, gamma subunit, helix hairpin domain"/>
    <property type="match status" value="1"/>
</dbReference>